<dbReference type="EMBL" id="JAJJMN010000001">
    <property type="protein sequence ID" value="MCC9019272.1"/>
    <property type="molecule type" value="Genomic_DNA"/>
</dbReference>
<evidence type="ECO:0000313" key="1">
    <source>
        <dbReference type="EMBL" id="MCC9019272.1"/>
    </source>
</evidence>
<evidence type="ECO:0008006" key="3">
    <source>
        <dbReference type="Google" id="ProtNLM"/>
    </source>
</evidence>
<comment type="caution">
    <text evidence="1">The sequence shown here is derived from an EMBL/GenBank/DDBJ whole genome shotgun (WGS) entry which is preliminary data.</text>
</comment>
<dbReference type="RefSeq" id="WP_230000433.1">
    <property type="nucleotide sequence ID" value="NZ_JAJJMN010000001.1"/>
</dbReference>
<sequence length="186" mass="21134">MKKEIIIIVIILLSNFIFGQEQKKKLQYINMSSFSQAKNTESYFNKYTKNNSRESNGGSLEINTIQGIKFFEVFSISVGISVDWNIDKTFLSTPLIIDLRIFSSKNNKPGFFTYIQTGQNIKWSDSFAGNGVTAKLGAGYIFTENNNASFYFDLFKKSKQIKTSEFQNNGYYTLTGFGISLGIIFK</sequence>
<name>A0ABS8M3A1_9FLAO</name>
<reference evidence="1" key="1">
    <citation type="submission" date="2021-11" db="EMBL/GenBank/DDBJ databases">
        <title>Description of novel Flavobacterium species.</title>
        <authorList>
            <person name="Saticioglu I.B."/>
            <person name="Ay H."/>
            <person name="Altun S."/>
            <person name="Duman M."/>
        </authorList>
    </citation>
    <scope>NUCLEOTIDE SEQUENCE</scope>
    <source>
        <strain evidence="1">F-126</strain>
    </source>
</reference>
<organism evidence="1 2">
    <name type="scientific">Flavobacterium lipolyticum</name>
    <dbReference type="NCBI Taxonomy" id="2893754"/>
    <lineage>
        <taxon>Bacteria</taxon>
        <taxon>Pseudomonadati</taxon>
        <taxon>Bacteroidota</taxon>
        <taxon>Flavobacteriia</taxon>
        <taxon>Flavobacteriales</taxon>
        <taxon>Flavobacteriaceae</taxon>
        <taxon>Flavobacterium</taxon>
    </lineage>
</organism>
<evidence type="ECO:0000313" key="2">
    <source>
        <dbReference type="Proteomes" id="UP001430700"/>
    </source>
</evidence>
<gene>
    <name evidence="1" type="ORF">LNQ34_15990</name>
</gene>
<protein>
    <recommendedName>
        <fullName evidence="3">Outer membrane protein beta-barrel domain-containing protein</fullName>
    </recommendedName>
</protein>
<accession>A0ABS8M3A1</accession>
<dbReference type="Proteomes" id="UP001430700">
    <property type="component" value="Unassembled WGS sequence"/>
</dbReference>
<keyword evidence="2" id="KW-1185">Reference proteome</keyword>
<proteinExistence type="predicted"/>